<dbReference type="EMBL" id="CP141890">
    <property type="protein sequence ID" value="WRT70158.1"/>
    <property type="molecule type" value="Genomic_DNA"/>
</dbReference>
<feature type="coiled-coil region" evidence="4">
    <location>
        <begin position="147"/>
        <end position="177"/>
    </location>
</feature>
<name>A0ABZ1D8D3_9TREE</name>
<feature type="coiled-coil region" evidence="4">
    <location>
        <begin position="72"/>
        <end position="99"/>
    </location>
</feature>
<evidence type="ECO:0000313" key="5">
    <source>
        <dbReference type="EMBL" id="WRT70158.1"/>
    </source>
</evidence>
<keyword evidence="4" id="KW-0175">Coiled coil</keyword>
<dbReference type="GeneID" id="87959282"/>
<protein>
    <recommendedName>
        <fullName evidence="7">THO complex subunit 5</fullName>
    </recommendedName>
</protein>
<keyword evidence="6" id="KW-1185">Reference proteome</keyword>
<gene>
    <name evidence="5" type="ORF">IL334_007152</name>
</gene>
<evidence type="ECO:0000256" key="4">
    <source>
        <dbReference type="SAM" id="Coils"/>
    </source>
</evidence>
<evidence type="ECO:0000256" key="2">
    <source>
        <dbReference type="ARBA" id="ARBA00008044"/>
    </source>
</evidence>
<dbReference type="Proteomes" id="UP001329825">
    <property type="component" value="Chromosome 10"/>
</dbReference>
<evidence type="ECO:0008006" key="7">
    <source>
        <dbReference type="Google" id="ProtNLM"/>
    </source>
</evidence>
<reference evidence="5 6" key="1">
    <citation type="submission" date="2024-01" db="EMBL/GenBank/DDBJ databases">
        <title>Comparative genomics of Cryptococcus and Kwoniella reveals pathogenesis evolution and contrasting modes of karyotype evolution via chromosome fusion or intercentromeric recombination.</title>
        <authorList>
            <person name="Coelho M.A."/>
            <person name="David-Palma M."/>
            <person name="Shea T."/>
            <person name="Bowers K."/>
            <person name="McGinley-Smith S."/>
            <person name="Mohammad A.W."/>
            <person name="Gnirke A."/>
            <person name="Yurkov A.M."/>
            <person name="Nowrousian M."/>
            <person name="Sun S."/>
            <person name="Cuomo C.A."/>
            <person name="Heitman J."/>
        </authorList>
    </citation>
    <scope>NUCLEOTIDE SEQUENCE [LARGE SCALE GENOMIC DNA]</scope>
    <source>
        <strain evidence="5">CBS 11374</strain>
    </source>
</reference>
<dbReference type="PANTHER" id="PTHR13375">
    <property type="entry name" value="FMS INTERACTING PROTEIN"/>
    <property type="match status" value="1"/>
</dbReference>
<sequence>MVLPKTICPPSPLDPLLLLPIPTTLPSSPIGDLDPLLSSLQSHLDSSSDSHIPITALTSTIRQITRKSQILLNAARAGAAQARDELDKVDEELRGVEYERARVGDEILRCSEYAPAYEEMDLPSPEDFLAQADESVLKTLPSKDSEDYEHELTIARLEQELKEIEKREVQVAQLTKDRDILIRTKKEIKLRFDAVDIHLGGFARSANAVASKLKDVAELPTSAPVIAGSPLSVSQELATSTST</sequence>
<evidence type="ECO:0000256" key="3">
    <source>
        <dbReference type="ARBA" id="ARBA00023242"/>
    </source>
</evidence>
<dbReference type="Pfam" id="PF09766">
    <property type="entry name" value="FmiP_Thoc5"/>
    <property type="match status" value="1"/>
</dbReference>
<proteinExistence type="inferred from homology"/>
<organism evidence="5 6">
    <name type="scientific">Kwoniella shivajii</name>
    <dbReference type="NCBI Taxonomy" id="564305"/>
    <lineage>
        <taxon>Eukaryota</taxon>
        <taxon>Fungi</taxon>
        <taxon>Dikarya</taxon>
        <taxon>Basidiomycota</taxon>
        <taxon>Agaricomycotina</taxon>
        <taxon>Tremellomycetes</taxon>
        <taxon>Tremellales</taxon>
        <taxon>Cryptococcaceae</taxon>
        <taxon>Kwoniella</taxon>
    </lineage>
</organism>
<comment type="similarity">
    <text evidence="2">Belongs to the THOC5 family.</text>
</comment>
<comment type="subcellular location">
    <subcellularLocation>
        <location evidence="1">Nucleus</location>
    </subcellularLocation>
</comment>
<dbReference type="RefSeq" id="XP_062794897.1">
    <property type="nucleotide sequence ID" value="XM_062938846.1"/>
</dbReference>
<dbReference type="PANTHER" id="PTHR13375:SF3">
    <property type="entry name" value="THO COMPLEX SUBUNIT 5 HOMOLOG"/>
    <property type="match status" value="1"/>
</dbReference>
<accession>A0ABZ1D8D3</accession>
<keyword evidence="3" id="KW-0539">Nucleus</keyword>
<evidence type="ECO:0000313" key="6">
    <source>
        <dbReference type="Proteomes" id="UP001329825"/>
    </source>
</evidence>
<evidence type="ECO:0000256" key="1">
    <source>
        <dbReference type="ARBA" id="ARBA00004123"/>
    </source>
</evidence>
<dbReference type="InterPro" id="IPR019163">
    <property type="entry name" value="THO_Thoc5"/>
</dbReference>